<dbReference type="Gene3D" id="3.40.50.720">
    <property type="entry name" value="NAD(P)-binding Rossmann-like Domain"/>
    <property type="match status" value="1"/>
</dbReference>
<dbReference type="SUPFAM" id="SSF51735">
    <property type="entry name" value="NAD(P)-binding Rossmann-fold domains"/>
    <property type="match status" value="1"/>
</dbReference>
<dbReference type="InterPro" id="IPR002347">
    <property type="entry name" value="SDR_fam"/>
</dbReference>
<dbReference type="Proteomes" id="UP000272729">
    <property type="component" value="Unassembled WGS sequence"/>
</dbReference>
<name>A0A495XM94_9PSEU</name>
<gene>
    <name evidence="4" type="ORF">DFJ66_7378</name>
</gene>
<accession>A0A495XM94</accession>
<comment type="similarity">
    <text evidence="1 2">Belongs to the short-chain dehydrogenases/reductases (SDR) family.</text>
</comment>
<dbReference type="GO" id="GO:0030497">
    <property type="term" value="P:fatty acid elongation"/>
    <property type="evidence" value="ECO:0007669"/>
    <property type="project" value="TreeGrafter"/>
</dbReference>
<dbReference type="AlphaFoldDB" id="A0A495XM94"/>
<dbReference type="PANTHER" id="PTHR42760:SF40">
    <property type="entry name" value="3-OXOACYL-[ACYL-CARRIER-PROTEIN] REDUCTASE, CHLOROPLASTIC"/>
    <property type="match status" value="1"/>
</dbReference>
<reference evidence="4 5" key="1">
    <citation type="submission" date="2018-10" db="EMBL/GenBank/DDBJ databases">
        <title>Sequencing the genomes of 1000 actinobacteria strains.</title>
        <authorList>
            <person name="Klenk H.-P."/>
        </authorList>
    </citation>
    <scope>NUCLEOTIDE SEQUENCE [LARGE SCALE GENOMIC DNA]</scope>
    <source>
        <strain evidence="4 5">DSM 43911</strain>
    </source>
</reference>
<evidence type="ECO:0000259" key="3">
    <source>
        <dbReference type="SMART" id="SM00822"/>
    </source>
</evidence>
<proteinExistence type="inferred from homology"/>
<evidence type="ECO:0000256" key="2">
    <source>
        <dbReference type="RuleBase" id="RU000363"/>
    </source>
</evidence>
<sequence length="277" mass="28999">MGFLDGKAVVITGAGSGLGEAYARHAAREGASVVVNDLAGAERVVADIRAEGGTAIAHTGDVTKTADELITLCRTEFGAVDGLVNNAGTTHFAAPWDDDPETVRRVVEVNVLGTMFCGIAAAKVMRGGSIVNVASGAMLGRADAAAYSASKGAVAALTASWAGGMAERGVRVNAVCPLAWTGMMERDPRRNTFGSPDTTTAARMAPLVTYLLADASQHITGQLIRFLPDKLHVIAQYAVKQPVLVRDTWDTDAIAAAFHPDTGDLRSEPPGRDRWRV</sequence>
<dbReference type="SMART" id="SM00822">
    <property type="entry name" value="PKS_KR"/>
    <property type="match status" value="1"/>
</dbReference>
<dbReference type="PROSITE" id="PS00061">
    <property type="entry name" value="ADH_SHORT"/>
    <property type="match status" value="1"/>
</dbReference>
<dbReference type="CDD" id="cd05233">
    <property type="entry name" value="SDR_c"/>
    <property type="match status" value="1"/>
</dbReference>
<organism evidence="4 5">
    <name type="scientific">Saccharothrix variisporea</name>
    <dbReference type="NCBI Taxonomy" id="543527"/>
    <lineage>
        <taxon>Bacteria</taxon>
        <taxon>Bacillati</taxon>
        <taxon>Actinomycetota</taxon>
        <taxon>Actinomycetes</taxon>
        <taxon>Pseudonocardiales</taxon>
        <taxon>Pseudonocardiaceae</taxon>
        <taxon>Saccharothrix</taxon>
    </lineage>
</organism>
<protein>
    <submittedName>
        <fullName evidence="4">NAD(P)-dependent dehydrogenase (Short-subunit alcohol dehydrogenase family)</fullName>
    </submittedName>
</protein>
<comment type="caution">
    <text evidence="4">The sequence shown here is derived from an EMBL/GenBank/DDBJ whole genome shotgun (WGS) entry which is preliminary data.</text>
</comment>
<dbReference type="PRINTS" id="PR00081">
    <property type="entry name" value="GDHRDH"/>
</dbReference>
<dbReference type="InterPro" id="IPR020904">
    <property type="entry name" value="Sc_DH/Rdtase_CS"/>
</dbReference>
<dbReference type="InterPro" id="IPR036291">
    <property type="entry name" value="NAD(P)-bd_dom_sf"/>
</dbReference>
<dbReference type="PANTHER" id="PTHR42760">
    <property type="entry name" value="SHORT-CHAIN DEHYDROGENASES/REDUCTASES FAMILY MEMBER"/>
    <property type="match status" value="1"/>
</dbReference>
<feature type="domain" description="Ketoreductase" evidence="3">
    <location>
        <begin position="7"/>
        <end position="183"/>
    </location>
</feature>
<dbReference type="OrthoDB" id="3403528at2"/>
<keyword evidence="5" id="KW-1185">Reference proteome</keyword>
<evidence type="ECO:0000313" key="5">
    <source>
        <dbReference type="Proteomes" id="UP000272729"/>
    </source>
</evidence>
<dbReference type="EMBL" id="RBXR01000001">
    <property type="protein sequence ID" value="RKT74036.1"/>
    <property type="molecule type" value="Genomic_DNA"/>
</dbReference>
<dbReference type="Pfam" id="PF00106">
    <property type="entry name" value="adh_short"/>
    <property type="match status" value="1"/>
</dbReference>
<evidence type="ECO:0000256" key="1">
    <source>
        <dbReference type="ARBA" id="ARBA00006484"/>
    </source>
</evidence>
<dbReference type="PRINTS" id="PR00080">
    <property type="entry name" value="SDRFAMILY"/>
</dbReference>
<dbReference type="GO" id="GO:0016616">
    <property type="term" value="F:oxidoreductase activity, acting on the CH-OH group of donors, NAD or NADP as acceptor"/>
    <property type="evidence" value="ECO:0007669"/>
    <property type="project" value="UniProtKB-ARBA"/>
</dbReference>
<evidence type="ECO:0000313" key="4">
    <source>
        <dbReference type="EMBL" id="RKT74036.1"/>
    </source>
</evidence>
<dbReference type="InterPro" id="IPR057326">
    <property type="entry name" value="KR_dom"/>
</dbReference>
<dbReference type="RefSeq" id="WP_121228252.1">
    <property type="nucleotide sequence ID" value="NZ_JBIUBA010000027.1"/>
</dbReference>